<dbReference type="Proteomes" id="UP000501868">
    <property type="component" value="Chromosome"/>
</dbReference>
<gene>
    <name evidence="1" type="ORF">HFZ78_00855</name>
</gene>
<evidence type="ECO:0000313" key="1">
    <source>
        <dbReference type="EMBL" id="QIZ05498.1"/>
    </source>
</evidence>
<name>A0A6H1NW58_PRIMG</name>
<dbReference type="Pfam" id="PF08795">
    <property type="entry name" value="DUF1796"/>
    <property type="match status" value="1"/>
</dbReference>
<reference evidence="1 2" key="2">
    <citation type="submission" date="2020-04" db="EMBL/GenBank/DDBJ databases">
        <authorList>
            <person name="Fomenkov A."/>
            <person name="Anton B.P."/>
            <person name="Roberts R.J."/>
        </authorList>
    </citation>
    <scope>NUCLEOTIDE SEQUENCE [LARGE SCALE GENOMIC DNA]</scope>
    <source>
        <strain evidence="1 2">S2</strain>
    </source>
</reference>
<dbReference type="InterPro" id="IPR014903">
    <property type="entry name" value="DUF1796"/>
</dbReference>
<dbReference type="EMBL" id="CP051128">
    <property type="protein sequence ID" value="QIZ05498.1"/>
    <property type="molecule type" value="Genomic_DNA"/>
</dbReference>
<dbReference type="AlphaFoldDB" id="A0A6H1NW58"/>
<accession>A0A6H1NW58</accession>
<evidence type="ECO:0000313" key="2">
    <source>
        <dbReference type="Proteomes" id="UP000501868"/>
    </source>
</evidence>
<reference evidence="1 2" key="1">
    <citation type="submission" date="2020-04" db="EMBL/GenBank/DDBJ databases">
        <title>Genome-Wide Identification of 5-Methylcytosine Sites in Bacterial Genomes By High-Throughput Sequencing of MspJI Restriction Fragments.</title>
        <authorList>
            <person name="Wu V."/>
        </authorList>
    </citation>
    <scope>NUCLEOTIDE SEQUENCE [LARGE SCALE GENOMIC DNA]</scope>
    <source>
        <strain evidence="1 2">S2</strain>
    </source>
</reference>
<sequence>MMKLNLNDIKKSYDVIVSLGSSCSPAMQLRRHNLRRFSGPLDWSVSLTLSDVSRLLKNKFDGFMEIKNMRLLEETHFFLDEGVAVLPRDGSTQPIKSYFVKDTYYNILSVHDFPILPNQDWSATYPSYKEKLNYRINRFLEKITNSQSVLFVRWKASYDEAIELQSVLSEIVNGHFNILILHPVDGSQGVSEMNWGLDKVCSVKVPNDTNDNSTWDFVLNGITLNN</sequence>
<organism evidence="1 2">
    <name type="scientific">Priestia megaterium</name>
    <name type="common">Bacillus megaterium</name>
    <dbReference type="NCBI Taxonomy" id="1404"/>
    <lineage>
        <taxon>Bacteria</taxon>
        <taxon>Bacillati</taxon>
        <taxon>Bacillota</taxon>
        <taxon>Bacilli</taxon>
        <taxon>Bacillales</taxon>
        <taxon>Bacillaceae</taxon>
        <taxon>Priestia</taxon>
    </lineage>
</organism>
<protein>
    <submittedName>
        <fullName evidence="1">Peptidase</fullName>
    </submittedName>
</protein>
<proteinExistence type="predicted"/>